<sequence>MLFKLLTPNMTEYVQRCNKNFYYFLISFKYVFNYNKSIRNMSRTVKGRLLL</sequence>
<proteinExistence type="evidence at transcript level"/>
<organism evidence="1">
    <name type="scientific">Papilio xuthus</name>
    <name type="common">Asian swallowtail butterfly</name>
    <dbReference type="NCBI Taxonomy" id="66420"/>
    <lineage>
        <taxon>Eukaryota</taxon>
        <taxon>Metazoa</taxon>
        <taxon>Ecdysozoa</taxon>
        <taxon>Arthropoda</taxon>
        <taxon>Hexapoda</taxon>
        <taxon>Insecta</taxon>
        <taxon>Pterygota</taxon>
        <taxon>Neoptera</taxon>
        <taxon>Endopterygota</taxon>
        <taxon>Lepidoptera</taxon>
        <taxon>Glossata</taxon>
        <taxon>Ditrysia</taxon>
        <taxon>Papilionoidea</taxon>
        <taxon>Papilionidae</taxon>
        <taxon>Papilioninae</taxon>
        <taxon>Papilio</taxon>
    </lineage>
</organism>
<evidence type="ECO:0000313" key="1">
    <source>
        <dbReference type="EMBL" id="BAM18824.1"/>
    </source>
</evidence>
<reference evidence="1" key="1">
    <citation type="journal article" date="2012" name="BMC Biol.">
        <title>Comprehensive microarray-based analysis for stage-specific larval camouflage pattern-associated genes in the swallowtail butterfly, Papilio xuthus.</title>
        <authorList>
            <person name="Futahashi R."/>
            <person name="Shirataki H."/>
            <person name="Narita T."/>
            <person name="Mita K."/>
            <person name="Fujiwara H."/>
        </authorList>
    </citation>
    <scope>NUCLEOTIDE SEQUENCE</scope>
    <source>
        <tissue evidence="1">Epidermis</tissue>
    </source>
</reference>
<protein>
    <submittedName>
        <fullName evidence="1">Uncharacterized protein</fullName>
    </submittedName>
</protein>
<dbReference type="EMBL" id="AK402202">
    <property type="protein sequence ID" value="BAM18824.1"/>
    <property type="molecule type" value="mRNA"/>
</dbReference>
<dbReference type="AlphaFoldDB" id="I4DLN4"/>
<name>I4DLN4_PAPXU</name>
<accession>I4DLN4</accession>